<dbReference type="Proteomes" id="UP000831537">
    <property type="component" value="Chromosome"/>
</dbReference>
<keyword evidence="2" id="KW-0547">Nucleotide-binding</keyword>
<evidence type="ECO:0000259" key="4">
    <source>
        <dbReference type="PROSITE" id="PS50893"/>
    </source>
</evidence>
<evidence type="ECO:0000256" key="3">
    <source>
        <dbReference type="ARBA" id="ARBA00022840"/>
    </source>
</evidence>
<evidence type="ECO:0000313" key="5">
    <source>
        <dbReference type="EMBL" id="UOQ85386.1"/>
    </source>
</evidence>
<dbReference type="CDD" id="cd03230">
    <property type="entry name" value="ABC_DR_subfamily_A"/>
    <property type="match status" value="1"/>
</dbReference>
<dbReference type="SUPFAM" id="SSF52540">
    <property type="entry name" value="P-loop containing nucleoside triphosphate hydrolases"/>
    <property type="match status" value="1"/>
</dbReference>
<dbReference type="InterPro" id="IPR003593">
    <property type="entry name" value="AAA+_ATPase"/>
</dbReference>
<evidence type="ECO:0000256" key="2">
    <source>
        <dbReference type="ARBA" id="ARBA00022741"/>
    </source>
</evidence>
<evidence type="ECO:0000256" key="1">
    <source>
        <dbReference type="ARBA" id="ARBA00022448"/>
    </source>
</evidence>
<feature type="domain" description="ABC transporter" evidence="4">
    <location>
        <begin position="2"/>
        <end position="227"/>
    </location>
</feature>
<organism evidence="5 6">
    <name type="scientific">Gracilibacillus salinarum</name>
    <dbReference type="NCBI Taxonomy" id="2932255"/>
    <lineage>
        <taxon>Bacteria</taxon>
        <taxon>Bacillati</taxon>
        <taxon>Bacillota</taxon>
        <taxon>Bacilli</taxon>
        <taxon>Bacillales</taxon>
        <taxon>Bacillaceae</taxon>
        <taxon>Gracilibacillus</taxon>
    </lineage>
</organism>
<dbReference type="PROSITE" id="PS50893">
    <property type="entry name" value="ABC_TRANSPORTER_2"/>
    <property type="match status" value="1"/>
</dbReference>
<dbReference type="Gene3D" id="3.40.50.300">
    <property type="entry name" value="P-loop containing nucleotide triphosphate hydrolases"/>
    <property type="match status" value="1"/>
</dbReference>
<reference evidence="5 6" key="1">
    <citation type="submission" date="2022-04" db="EMBL/GenBank/DDBJ databases">
        <title>Gracilibacillus sp. isolated from saltern.</title>
        <authorList>
            <person name="Won M."/>
            <person name="Lee C.-M."/>
            <person name="Woen H.-Y."/>
            <person name="Kwon S.-W."/>
        </authorList>
    </citation>
    <scope>NUCLEOTIDE SEQUENCE [LARGE SCALE GENOMIC DNA]</scope>
    <source>
        <strain evidence="5 6">SSPM10-3</strain>
    </source>
</reference>
<dbReference type="Pfam" id="PF00005">
    <property type="entry name" value="ABC_tran"/>
    <property type="match status" value="1"/>
</dbReference>
<keyword evidence="1" id="KW-0813">Transport</keyword>
<gene>
    <name evidence="5" type="ORF">MUN87_00320</name>
</gene>
<name>A0ABY4GMG4_9BACI</name>
<dbReference type="RefSeq" id="WP_244744351.1">
    <property type="nucleotide sequence ID" value="NZ_CP095071.1"/>
</dbReference>
<dbReference type="PANTHER" id="PTHR42939:SF1">
    <property type="entry name" value="ABC TRANSPORTER ATP-BINDING PROTEIN ALBC-RELATED"/>
    <property type="match status" value="1"/>
</dbReference>
<accession>A0ABY4GMG4</accession>
<dbReference type="InterPro" id="IPR027417">
    <property type="entry name" value="P-loop_NTPase"/>
</dbReference>
<dbReference type="GO" id="GO:0005524">
    <property type="term" value="F:ATP binding"/>
    <property type="evidence" value="ECO:0007669"/>
    <property type="project" value="UniProtKB-KW"/>
</dbReference>
<dbReference type="InterPro" id="IPR051782">
    <property type="entry name" value="ABC_Transporter_VariousFunc"/>
</dbReference>
<sequence length="299" mass="34531">MIQVQNVIKKFEKDKVVDNVSLQIAKGSVYGLLGSNGAGKTTLLKIIAGIMKQQEGAIHIERKTVFENIELKDRIIFLPDSLYFFSHYTVNQMASFYQNLYSSWNQQRFEQLQQVLELDPKQKIQRFSKGMQRQVAFWLALCAMPDYLILDEPFDGLDPVIRRKIKSWIIQDVAEREMTVLVSSHNLKEVEDICDEVGILHKGALLLQKGLDDLKADIHKVQIAFKQEVDKELFANMDILYQEKRGSVYVFIIKGEYQYVENQISSMSPVIFDMLTLTLEEIFIYEMEGAGYAIENIIL</sequence>
<keyword evidence="3 5" id="KW-0067">ATP-binding</keyword>
<dbReference type="SMART" id="SM00382">
    <property type="entry name" value="AAA"/>
    <property type="match status" value="1"/>
</dbReference>
<keyword evidence="6" id="KW-1185">Reference proteome</keyword>
<evidence type="ECO:0000313" key="6">
    <source>
        <dbReference type="Proteomes" id="UP000831537"/>
    </source>
</evidence>
<dbReference type="InterPro" id="IPR003439">
    <property type="entry name" value="ABC_transporter-like_ATP-bd"/>
</dbReference>
<protein>
    <submittedName>
        <fullName evidence="5">ABC transporter ATP-binding protein</fullName>
    </submittedName>
</protein>
<proteinExistence type="predicted"/>
<dbReference type="EMBL" id="CP095071">
    <property type="protein sequence ID" value="UOQ85386.1"/>
    <property type="molecule type" value="Genomic_DNA"/>
</dbReference>
<dbReference type="PANTHER" id="PTHR42939">
    <property type="entry name" value="ABC TRANSPORTER ATP-BINDING PROTEIN ALBC-RELATED"/>
    <property type="match status" value="1"/>
</dbReference>